<proteinExistence type="predicted"/>
<dbReference type="NCBIfam" id="NF033429">
    <property type="entry name" value="ImuA_translesion"/>
    <property type="match status" value="1"/>
</dbReference>
<name>A0A1I7KKA1_9BURK</name>
<evidence type="ECO:0000313" key="1">
    <source>
        <dbReference type="EMBL" id="SFU97875.1"/>
    </source>
</evidence>
<reference evidence="1 2" key="1">
    <citation type="submission" date="2016-10" db="EMBL/GenBank/DDBJ databases">
        <authorList>
            <person name="de Groot N.N."/>
        </authorList>
    </citation>
    <scope>NUCLEOTIDE SEQUENCE [LARGE SCALE GENOMIC DNA]</scope>
    <source>
        <strain evidence="1 2">R-24608</strain>
    </source>
</reference>
<dbReference type="Proteomes" id="UP000183656">
    <property type="component" value="Unassembled WGS sequence"/>
</dbReference>
<evidence type="ECO:0000313" key="2">
    <source>
        <dbReference type="Proteomes" id="UP000183656"/>
    </source>
</evidence>
<dbReference type="STRING" id="343013.SAMN04489707_105514"/>
<protein>
    <submittedName>
        <fullName evidence="1">Protein ImuA</fullName>
    </submittedName>
</protein>
<dbReference type="InterPro" id="IPR027417">
    <property type="entry name" value="P-loop_NTPase"/>
</dbReference>
<dbReference type="OrthoDB" id="9811176at2"/>
<dbReference type="AlphaFoldDB" id="A0A1I7KKA1"/>
<dbReference type="RefSeq" id="WP_054257490.1">
    <property type="nucleotide sequence ID" value="NZ_CYIG01000042.1"/>
</dbReference>
<organism evidence="1 2">
    <name type="scientific">Paenacidovorax caeni</name>
    <dbReference type="NCBI Taxonomy" id="343013"/>
    <lineage>
        <taxon>Bacteria</taxon>
        <taxon>Pseudomonadati</taxon>
        <taxon>Pseudomonadota</taxon>
        <taxon>Betaproteobacteria</taxon>
        <taxon>Burkholderiales</taxon>
        <taxon>Comamonadaceae</taxon>
        <taxon>Paenacidovorax</taxon>
    </lineage>
</organism>
<dbReference type="PIRSF" id="PIRSF037290">
    <property type="entry name" value="UCP037290"/>
    <property type="match status" value="1"/>
</dbReference>
<sequence length="251" mass="26565">MAHSPAFPLSLPPGVWQGRAWAAAQQRVQPTGHAALDAELPGGGWPCGALSELLLPPHAACEWTLLLPALACLLRQDGTGRAVLVAPPQEPFGAALHDAGVAVQRLCCIQPPACDPGDGAAAWACEQALRCRDVCAVLAWLPQARAATLRRLQLAAAQHQALLWVCRPAAQAAQASPAPLRLALRHQGEQLQVQVLKRRGPPLDVPVLLPARSPALAAALQAQARRRGRMQAEARTTEDVRHVLARLAPAP</sequence>
<keyword evidence="2" id="KW-1185">Reference proteome</keyword>
<accession>A0A1I7KKA1</accession>
<dbReference type="InterPro" id="IPR047610">
    <property type="entry name" value="ImuA_translesion"/>
</dbReference>
<dbReference type="Gene3D" id="3.40.50.300">
    <property type="entry name" value="P-loop containing nucleotide triphosphate hydrolases"/>
    <property type="match status" value="1"/>
</dbReference>
<dbReference type="InterPro" id="IPR017166">
    <property type="entry name" value="UCP037290"/>
</dbReference>
<dbReference type="EMBL" id="FPBX01000055">
    <property type="protein sequence ID" value="SFU97875.1"/>
    <property type="molecule type" value="Genomic_DNA"/>
</dbReference>
<dbReference type="SUPFAM" id="SSF52540">
    <property type="entry name" value="P-loop containing nucleoside triphosphate hydrolases"/>
    <property type="match status" value="1"/>
</dbReference>
<gene>
    <name evidence="1" type="ORF">SAMN04489707_105514</name>
</gene>